<keyword evidence="6 12" id="KW-1133">Transmembrane helix</keyword>
<dbReference type="GO" id="GO:0005777">
    <property type="term" value="C:peroxisome"/>
    <property type="evidence" value="ECO:0007669"/>
    <property type="project" value="UniProtKB-SubCell"/>
</dbReference>
<evidence type="ECO:0000256" key="2">
    <source>
        <dbReference type="ARBA" id="ARBA00004275"/>
    </source>
</evidence>
<proteinExistence type="inferred from homology"/>
<comment type="similarity">
    <text evidence="3">Belongs to the Tango11 family.</text>
</comment>
<feature type="transmembrane region" description="Helical" evidence="12">
    <location>
        <begin position="12"/>
        <end position="33"/>
    </location>
</feature>
<feature type="coiled-coil region" evidence="11">
    <location>
        <begin position="216"/>
        <end position="243"/>
    </location>
</feature>
<dbReference type="Pfam" id="PF05644">
    <property type="entry name" value="Miff"/>
    <property type="match status" value="2"/>
</dbReference>
<evidence type="ECO:0000256" key="9">
    <source>
        <dbReference type="ARBA" id="ARBA00023136"/>
    </source>
</evidence>
<dbReference type="AlphaFoldDB" id="A0AAV7X8P7"/>
<keyword evidence="7 11" id="KW-0175">Coiled coil</keyword>
<evidence type="ECO:0000259" key="13">
    <source>
        <dbReference type="Pfam" id="PF05644"/>
    </source>
</evidence>
<evidence type="ECO:0000256" key="11">
    <source>
        <dbReference type="SAM" id="Coils"/>
    </source>
</evidence>
<dbReference type="InterPro" id="IPR008518">
    <property type="entry name" value="Mff/Tango-11"/>
</dbReference>
<keyword evidence="4 12" id="KW-0812">Transmembrane</keyword>
<gene>
    <name evidence="14" type="ORF">ONE63_004000</name>
</gene>
<keyword evidence="8" id="KW-0496">Mitochondrion</keyword>
<evidence type="ECO:0000313" key="14">
    <source>
        <dbReference type="EMBL" id="KAJ1520921.1"/>
    </source>
</evidence>
<keyword evidence="10" id="KW-0576">Peroxisome</keyword>
<keyword evidence="15" id="KW-1185">Reference proteome</keyword>
<dbReference type="PANTHER" id="PTHR16501">
    <property type="entry name" value="TRANSPORT AND GOLGI ORGANIZATION PROTEIN 11"/>
    <property type="match status" value="1"/>
</dbReference>
<reference evidence="14" key="1">
    <citation type="submission" date="2022-12" db="EMBL/GenBank/DDBJ databases">
        <title>Chromosome-level genome assembly of the bean flower thrips Megalurothrips usitatus.</title>
        <authorList>
            <person name="Ma L."/>
            <person name="Liu Q."/>
            <person name="Li H."/>
            <person name="Cai W."/>
        </authorList>
    </citation>
    <scope>NUCLEOTIDE SEQUENCE</scope>
    <source>
        <strain evidence="14">Cailab_2022a</strain>
    </source>
</reference>
<feature type="domain" description="Mff-like" evidence="13">
    <location>
        <begin position="48"/>
        <end position="178"/>
    </location>
</feature>
<evidence type="ECO:0000256" key="12">
    <source>
        <dbReference type="SAM" id="Phobius"/>
    </source>
</evidence>
<sequence>MGKWPPSLKLNWVNLLVSNLRLIFLIYLGYSIMSKIASPTHFKGELDHFYDPTFTADISQKMQVPKSIRVAGGDGDMDDHQRHNSWLNEKFDMHVPDRILVVGEEQHVGVRAPPREILMENAVMAAEPEPFVRVQTPPRTITLDEHYFPSVDDFPRNSPPEREMMNGKFDSGSISEANQITPFKSRQHEHDHSLLQRDWTPMPSAGGESITTGEEILHLRRQLAKLNRRVMAVELDNLQMQQREKMLYASVAAYLLYKIISWMSHNG</sequence>
<name>A0AAV7X8P7_9NEOP</name>
<comment type="caution">
    <text evidence="14">The sequence shown here is derived from an EMBL/GenBank/DDBJ whole genome shotgun (WGS) entry which is preliminary data.</text>
</comment>
<dbReference type="PANTHER" id="PTHR16501:SF6">
    <property type="entry name" value="TRANSPORT AND GOLGI ORGANIZATION PROTEIN 11"/>
    <property type="match status" value="1"/>
</dbReference>
<dbReference type="GO" id="GO:0005741">
    <property type="term" value="C:mitochondrial outer membrane"/>
    <property type="evidence" value="ECO:0007669"/>
    <property type="project" value="UniProtKB-SubCell"/>
</dbReference>
<accession>A0AAV7X8P7</accession>
<evidence type="ECO:0000256" key="7">
    <source>
        <dbReference type="ARBA" id="ARBA00023054"/>
    </source>
</evidence>
<organism evidence="14 15">
    <name type="scientific">Megalurothrips usitatus</name>
    <name type="common">bean blossom thrips</name>
    <dbReference type="NCBI Taxonomy" id="439358"/>
    <lineage>
        <taxon>Eukaryota</taxon>
        <taxon>Metazoa</taxon>
        <taxon>Ecdysozoa</taxon>
        <taxon>Arthropoda</taxon>
        <taxon>Hexapoda</taxon>
        <taxon>Insecta</taxon>
        <taxon>Pterygota</taxon>
        <taxon>Neoptera</taxon>
        <taxon>Paraneoptera</taxon>
        <taxon>Thysanoptera</taxon>
        <taxon>Terebrantia</taxon>
        <taxon>Thripoidea</taxon>
        <taxon>Thripidae</taxon>
        <taxon>Megalurothrips</taxon>
    </lineage>
</organism>
<evidence type="ECO:0000256" key="5">
    <source>
        <dbReference type="ARBA" id="ARBA00022787"/>
    </source>
</evidence>
<evidence type="ECO:0000256" key="6">
    <source>
        <dbReference type="ARBA" id="ARBA00022989"/>
    </source>
</evidence>
<protein>
    <recommendedName>
        <fullName evidence="13">Mff-like domain-containing protein</fullName>
    </recommendedName>
</protein>
<evidence type="ECO:0000256" key="1">
    <source>
        <dbReference type="ARBA" id="ARBA00004200"/>
    </source>
</evidence>
<feature type="domain" description="Mff-like" evidence="13">
    <location>
        <begin position="197"/>
        <end position="264"/>
    </location>
</feature>
<evidence type="ECO:0000256" key="8">
    <source>
        <dbReference type="ARBA" id="ARBA00023128"/>
    </source>
</evidence>
<evidence type="ECO:0000313" key="15">
    <source>
        <dbReference type="Proteomes" id="UP001075354"/>
    </source>
</evidence>
<evidence type="ECO:0000256" key="4">
    <source>
        <dbReference type="ARBA" id="ARBA00022692"/>
    </source>
</evidence>
<evidence type="ECO:0000256" key="3">
    <source>
        <dbReference type="ARBA" id="ARBA00009806"/>
    </source>
</evidence>
<keyword evidence="9 12" id="KW-0472">Membrane</keyword>
<evidence type="ECO:0000256" key="10">
    <source>
        <dbReference type="ARBA" id="ARBA00023140"/>
    </source>
</evidence>
<dbReference type="Proteomes" id="UP001075354">
    <property type="component" value="Chromosome 14"/>
</dbReference>
<dbReference type="InterPro" id="IPR039433">
    <property type="entry name" value="Mff-like_dom"/>
</dbReference>
<dbReference type="EMBL" id="JAPTSV010000014">
    <property type="protein sequence ID" value="KAJ1520921.1"/>
    <property type="molecule type" value="Genomic_DNA"/>
</dbReference>
<keyword evidence="5" id="KW-1000">Mitochondrion outer membrane</keyword>
<comment type="subcellular location">
    <subcellularLocation>
        <location evidence="1">Mitochondrion outer membrane</location>
        <topology evidence="1">Single-pass type IV membrane protein</topology>
    </subcellularLocation>
    <subcellularLocation>
        <location evidence="2">Peroxisome</location>
    </subcellularLocation>
</comment>